<evidence type="ECO:0008006" key="5">
    <source>
        <dbReference type="Google" id="ProtNLM"/>
    </source>
</evidence>
<feature type="compositionally biased region" description="Basic and acidic residues" evidence="1">
    <location>
        <begin position="94"/>
        <end position="124"/>
    </location>
</feature>
<feature type="chain" id="PRO_5002228791" description="Secreted protein" evidence="2">
    <location>
        <begin position="17"/>
        <end position="124"/>
    </location>
</feature>
<reference evidence="3 4" key="1">
    <citation type="submission" date="2015-02" db="EMBL/GenBank/DDBJ databases">
        <title>Draft genome sequence of Kitasatospora griseola MF730-N6, a bafilomycin, terpentecin and satosporin producer.</title>
        <authorList>
            <person name="Arens J.C."/>
            <person name="Haltli B."/>
            <person name="Kerr R.G."/>
        </authorList>
    </citation>
    <scope>NUCLEOTIDE SEQUENCE [LARGE SCALE GENOMIC DNA]</scope>
    <source>
        <strain evidence="3 4">MF730-N6</strain>
    </source>
</reference>
<feature type="region of interest" description="Disordered" evidence="1">
    <location>
        <begin position="66"/>
        <end position="124"/>
    </location>
</feature>
<feature type="signal peptide" evidence="2">
    <location>
        <begin position="1"/>
        <end position="16"/>
    </location>
</feature>
<gene>
    <name evidence="3" type="ORF">TR51_00790</name>
</gene>
<accession>A0A0D0NDI6</accession>
<comment type="caution">
    <text evidence="3">The sequence shown here is derived from an EMBL/GenBank/DDBJ whole genome shotgun (WGS) entry which is preliminary data.</text>
</comment>
<organism evidence="3 4">
    <name type="scientific">Kitasatospora griseola</name>
    <name type="common">Streptomyces griseolosporeus</name>
    <dbReference type="NCBI Taxonomy" id="2064"/>
    <lineage>
        <taxon>Bacteria</taxon>
        <taxon>Bacillati</taxon>
        <taxon>Actinomycetota</taxon>
        <taxon>Actinomycetes</taxon>
        <taxon>Kitasatosporales</taxon>
        <taxon>Streptomycetaceae</taxon>
        <taxon>Kitasatospora</taxon>
    </lineage>
</organism>
<dbReference type="EMBL" id="JXZB01000001">
    <property type="protein sequence ID" value="KIQ66245.1"/>
    <property type="molecule type" value="Genomic_DNA"/>
</dbReference>
<evidence type="ECO:0000256" key="1">
    <source>
        <dbReference type="SAM" id="MobiDB-lite"/>
    </source>
</evidence>
<sequence length="124" mass="12499">MVPVPVLALVVVPAVAAPVTAPSSPRVPPVPLVPLCPALRVQRERDVGPALGVHLDVHSGGVDGAVHVDADLQPPPVVPLVGGRVGGGGPGGAGEHRAHHGDPGERPGRPQPHRPDAAARRRDG</sequence>
<evidence type="ECO:0000313" key="4">
    <source>
        <dbReference type="Proteomes" id="UP000032066"/>
    </source>
</evidence>
<evidence type="ECO:0000256" key="2">
    <source>
        <dbReference type="SAM" id="SignalP"/>
    </source>
</evidence>
<protein>
    <recommendedName>
        <fullName evidence="5">Secreted protein</fullName>
    </recommendedName>
</protein>
<proteinExistence type="predicted"/>
<dbReference type="AlphaFoldDB" id="A0A0D0NDI6"/>
<keyword evidence="2" id="KW-0732">Signal</keyword>
<name>A0A0D0NDI6_KITGR</name>
<dbReference type="Proteomes" id="UP000032066">
    <property type="component" value="Unassembled WGS sequence"/>
</dbReference>
<evidence type="ECO:0000313" key="3">
    <source>
        <dbReference type="EMBL" id="KIQ66245.1"/>
    </source>
</evidence>
<keyword evidence="4" id="KW-1185">Reference proteome</keyword>
<feature type="compositionally biased region" description="Gly residues" evidence="1">
    <location>
        <begin position="83"/>
        <end position="93"/>
    </location>
</feature>